<organism evidence="3 4">
    <name type="scientific">Prymnesium parvum</name>
    <name type="common">Toxic golden alga</name>
    <dbReference type="NCBI Taxonomy" id="97485"/>
    <lineage>
        <taxon>Eukaryota</taxon>
        <taxon>Haptista</taxon>
        <taxon>Haptophyta</taxon>
        <taxon>Prymnesiophyceae</taxon>
        <taxon>Prymnesiales</taxon>
        <taxon>Prymnesiaceae</taxon>
        <taxon>Prymnesium</taxon>
    </lineage>
</organism>
<dbReference type="CDD" id="cd05402">
    <property type="entry name" value="NT_PAP_TUTase"/>
    <property type="match status" value="1"/>
</dbReference>
<feature type="compositionally biased region" description="Polar residues" evidence="1">
    <location>
        <begin position="427"/>
        <end position="442"/>
    </location>
</feature>
<dbReference type="InterPro" id="IPR045862">
    <property type="entry name" value="Trf4-like"/>
</dbReference>
<protein>
    <recommendedName>
        <fullName evidence="2">Poly(A) RNA polymerase mitochondrial-like central palm domain-containing protein</fullName>
    </recommendedName>
</protein>
<reference evidence="3 4" key="1">
    <citation type="journal article" date="2024" name="Science">
        <title>Giant polyketide synthase enzymes in the biosynthesis of giant marine polyether toxins.</title>
        <authorList>
            <person name="Fallon T.R."/>
            <person name="Shende V.V."/>
            <person name="Wierzbicki I.H."/>
            <person name="Pendleton A.L."/>
            <person name="Watervoot N.F."/>
            <person name="Auber R.P."/>
            <person name="Gonzalez D.J."/>
            <person name="Wisecaver J.H."/>
            <person name="Moore B.S."/>
        </authorList>
    </citation>
    <scope>NUCLEOTIDE SEQUENCE [LARGE SCALE GENOMIC DNA]</scope>
    <source>
        <strain evidence="3 4">12B1</strain>
    </source>
</reference>
<proteinExistence type="predicted"/>
<dbReference type="GO" id="GO:0003729">
    <property type="term" value="F:mRNA binding"/>
    <property type="evidence" value="ECO:0007669"/>
    <property type="project" value="TreeGrafter"/>
</dbReference>
<dbReference type="Pfam" id="PF22600">
    <property type="entry name" value="MTPAP-like_central"/>
    <property type="match status" value="1"/>
</dbReference>
<feature type="region of interest" description="Disordered" evidence="1">
    <location>
        <begin position="365"/>
        <end position="525"/>
    </location>
</feature>
<dbReference type="AlphaFoldDB" id="A0AB34JW63"/>
<dbReference type="PANTHER" id="PTHR23092">
    <property type="entry name" value="POLY(A) RNA POLYMERASE"/>
    <property type="match status" value="1"/>
</dbReference>
<keyword evidence="4" id="KW-1185">Reference proteome</keyword>
<feature type="compositionally biased region" description="Low complexity" evidence="1">
    <location>
        <begin position="387"/>
        <end position="418"/>
    </location>
</feature>
<feature type="compositionally biased region" description="Basic residues" evidence="1">
    <location>
        <begin position="498"/>
        <end position="510"/>
    </location>
</feature>
<sequence>MMACTLRRSVLSAAVPRAIRGLASKIATPKERATREDPLDSNVEQQMNSAEHAMRSLSEIFSRSQKADLRRGADRNGPAASLARQIVLFTSLCQQAPALKQRREAILRIVSEMQQLRGLPHFTLFGSSSTGVCLPNSDVDIVVFKASNKEKLKPLMEIYCLLLKKRNRKLVKDIVFLRHAKVPILRFRDTKSGLFFDVCANNFDGTNNSKKMRECMLRWPAIWPALLILKRGLQQHSLQQTHTGGIGSYLLFHMLRKTMFERAMHLSDKRKATTRKDAAALLMDFLIKYGEMEYTISMSDPWSRKGAILGQRVRSLEISRFFKMAARGLEKEGSLSSIVAGWPDCWEELGDPSTLEVARNSIFGNFRSDAKGAPPSSRAASRERTSAEATVEATAAPTDTEAMLKAAKAAPKEGPASPTAETKGAPTESTAAPQGTKAASTNKSKEAKTALQQAKAAPSEAETAPTEAEAAPQETTAAPQEATDTPTGTTAEVETPSKRRRKKKKKKKKALAVDANTENSSLSTG</sequence>
<dbReference type="GO" id="GO:0043634">
    <property type="term" value="P:polyadenylation-dependent ncRNA catabolic process"/>
    <property type="evidence" value="ECO:0007669"/>
    <property type="project" value="TreeGrafter"/>
</dbReference>
<dbReference type="SUPFAM" id="SSF81301">
    <property type="entry name" value="Nucleotidyltransferase"/>
    <property type="match status" value="1"/>
</dbReference>
<dbReference type="Gene3D" id="3.30.460.10">
    <property type="entry name" value="Beta Polymerase, domain 2"/>
    <property type="match status" value="1"/>
</dbReference>
<dbReference type="GO" id="GO:1990817">
    <property type="term" value="F:poly(A) RNA polymerase activity"/>
    <property type="evidence" value="ECO:0007669"/>
    <property type="project" value="InterPro"/>
</dbReference>
<evidence type="ECO:0000259" key="2">
    <source>
        <dbReference type="Pfam" id="PF22600"/>
    </source>
</evidence>
<feature type="compositionally biased region" description="Low complexity" evidence="1">
    <location>
        <begin position="453"/>
        <end position="487"/>
    </location>
</feature>
<feature type="domain" description="Poly(A) RNA polymerase mitochondrial-like central palm" evidence="2">
    <location>
        <begin position="88"/>
        <end position="210"/>
    </location>
</feature>
<name>A0AB34JW63_PRYPA</name>
<dbReference type="InterPro" id="IPR043519">
    <property type="entry name" value="NT_sf"/>
</dbReference>
<accession>A0AB34JW63</accession>
<comment type="caution">
    <text evidence="3">The sequence shown here is derived from an EMBL/GenBank/DDBJ whole genome shotgun (WGS) entry which is preliminary data.</text>
</comment>
<dbReference type="PANTHER" id="PTHR23092:SF15">
    <property type="entry name" value="INACTIVE NON-CANONICAL POLY(A) RNA POLYMERASE PROTEIN TRF4-2-RELATED"/>
    <property type="match status" value="1"/>
</dbReference>
<dbReference type="GO" id="GO:0005730">
    <property type="term" value="C:nucleolus"/>
    <property type="evidence" value="ECO:0007669"/>
    <property type="project" value="TreeGrafter"/>
</dbReference>
<dbReference type="EMBL" id="JBGBPQ010000004">
    <property type="protein sequence ID" value="KAL1524920.1"/>
    <property type="molecule type" value="Genomic_DNA"/>
</dbReference>
<evidence type="ECO:0000313" key="4">
    <source>
        <dbReference type="Proteomes" id="UP001515480"/>
    </source>
</evidence>
<dbReference type="InterPro" id="IPR054708">
    <property type="entry name" value="MTPAP-like_central"/>
</dbReference>
<dbReference type="GO" id="GO:0031123">
    <property type="term" value="P:RNA 3'-end processing"/>
    <property type="evidence" value="ECO:0007669"/>
    <property type="project" value="TreeGrafter"/>
</dbReference>
<dbReference type="GO" id="GO:0031499">
    <property type="term" value="C:TRAMP complex"/>
    <property type="evidence" value="ECO:0007669"/>
    <property type="project" value="TreeGrafter"/>
</dbReference>
<feature type="compositionally biased region" description="Polar residues" evidence="1">
    <location>
        <begin position="516"/>
        <end position="525"/>
    </location>
</feature>
<dbReference type="Gene3D" id="1.10.1410.10">
    <property type="match status" value="1"/>
</dbReference>
<evidence type="ECO:0000313" key="3">
    <source>
        <dbReference type="EMBL" id="KAL1524920.1"/>
    </source>
</evidence>
<evidence type="ECO:0000256" key="1">
    <source>
        <dbReference type="SAM" id="MobiDB-lite"/>
    </source>
</evidence>
<gene>
    <name evidence="3" type="ORF">AB1Y20_019797</name>
</gene>
<dbReference type="Proteomes" id="UP001515480">
    <property type="component" value="Unassembled WGS sequence"/>
</dbReference>